<dbReference type="OrthoDB" id="997541at2"/>
<evidence type="ECO:0008006" key="4">
    <source>
        <dbReference type="Google" id="ProtNLM"/>
    </source>
</evidence>
<evidence type="ECO:0000313" key="2">
    <source>
        <dbReference type="EMBL" id="SHF79342.1"/>
    </source>
</evidence>
<dbReference type="STRING" id="1346286.SAMN05444362_11054"/>
<feature type="chain" id="PRO_5009909861" description="DUF3836 domain-containing protein" evidence="1">
    <location>
        <begin position="22"/>
        <end position="151"/>
    </location>
</feature>
<dbReference type="Pfam" id="PF12930">
    <property type="entry name" value="DUF3836"/>
    <property type="match status" value="1"/>
</dbReference>
<keyword evidence="3" id="KW-1185">Reference proteome</keyword>
<dbReference type="RefSeq" id="WP_062182304.1">
    <property type="nucleotide sequence ID" value="NZ_BBXL01000016.1"/>
</dbReference>
<name>A0A1M5EJV8_9BACT</name>
<dbReference type="Proteomes" id="UP000184480">
    <property type="component" value="Unassembled WGS sequence"/>
</dbReference>
<keyword evidence="1" id="KW-0732">Signal</keyword>
<reference evidence="3" key="1">
    <citation type="submission" date="2016-11" db="EMBL/GenBank/DDBJ databases">
        <authorList>
            <person name="Varghese N."/>
            <person name="Submissions S."/>
        </authorList>
    </citation>
    <scope>NUCLEOTIDE SEQUENCE [LARGE SCALE GENOMIC DNA]</scope>
    <source>
        <strain evidence="3">DSM 27370</strain>
    </source>
</reference>
<organism evidence="2 3">
    <name type="scientific">Dysgonomonas macrotermitis</name>
    <dbReference type="NCBI Taxonomy" id="1346286"/>
    <lineage>
        <taxon>Bacteria</taxon>
        <taxon>Pseudomonadati</taxon>
        <taxon>Bacteroidota</taxon>
        <taxon>Bacteroidia</taxon>
        <taxon>Bacteroidales</taxon>
        <taxon>Dysgonomonadaceae</taxon>
        <taxon>Dysgonomonas</taxon>
    </lineage>
</organism>
<gene>
    <name evidence="2" type="ORF">SAMN05444362_11054</name>
</gene>
<protein>
    <recommendedName>
        <fullName evidence="4">DUF3836 domain-containing protein</fullName>
    </recommendedName>
</protein>
<proteinExistence type="predicted"/>
<evidence type="ECO:0000256" key="1">
    <source>
        <dbReference type="SAM" id="SignalP"/>
    </source>
</evidence>
<dbReference type="InterPro" id="IPR024339">
    <property type="entry name" value="DUF3836"/>
</dbReference>
<evidence type="ECO:0000313" key="3">
    <source>
        <dbReference type="Proteomes" id="UP000184480"/>
    </source>
</evidence>
<dbReference type="AlphaFoldDB" id="A0A1M5EJV8"/>
<dbReference type="EMBL" id="FQUC01000010">
    <property type="protein sequence ID" value="SHF79342.1"/>
    <property type="molecule type" value="Genomic_DNA"/>
</dbReference>
<feature type="signal peptide" evidence="1">
    <location>
        <begin position="1"/>
        <end position="21"/>
    </location>
</feature>
<accession>A0A1M5EJV8</accession>
<dbReference type="Gene3D" id="2.40.128.720">
    <property type="match status" value="1"/>
</dbReference>
<sequence length="151" mass="17224">MKTSVIAVVASLLLSISNIFTGTTSNLYKNTIVDENNREVTTVYSGEDGKYLTPVKQYTTTRDDAGNITERKICVWNGVSQSWVNSKKYIFKCNTNGDVVVLGYIKWNANFKQWEKDITYTVYQQNIEEEKLVINNIKGEEAQKLHAELNK</sequence>